<protein>
    <submittedName>
        <fullName evidence="1">Uncharacterized protein</fullName>
    </submittedName>
</protein>
<sequence length="52" mass="5912">MAVTEFVRASRLYDAQASERVEWDWSKMQPLAVSQQRVKRAVETVETGGGKQ</sequence>
<evidence type="ECO:0000313" key="2">
    <source>
        <dbReference type="Proteomes" id="UP000662973"/>
    </source>
</evidence>
<dbReference type="AlphaFoldDB" id="A0A897N8P3"/>
<dbReference type="KEGG" id="hds:HSR122_1481"/>
<dbReference type="Proteomes" id="UP000662973">
    <property type="component" value="Chromosome"/>
</dbReference>
<reference evidence="1 2" key="1">
    <citation type="submission" date="2020-11" db="EMBL/GenBank/DDBJ databases">
        <title>Carbohydrate-dependent, anaerobic sulfur respiration: A novel catabolism in halophilic archaea.</title>
        <authorList>
            <person name="Sorokin D.Y."/>
            <person name="Messina E."/>
            <person name="Smedile F."/>
            <person name="La Cono V."/>
            <person name="Hallsworth J.E."/>
            <person name="Yakimov M.M."/>
        </authorList>
    </citation>
    <scope>NUCLEOTIDE SEQUENCE [LARGE SCALE GENOMIC DNA]</scope>
    <source>
        <strain evidence="1 2">HSR12-2</strain>
    </source>
</reference>
<organism evidence="1 2">
    <name type="scientific">Halapricum desulfuricans</name>
    <dbReference type="NCBI Taxonomy" id="2841257"/>
    <lineage>
        <taxon>Archaea</taxon>
        <taxon>Methanobacteriati</taxon>
        <taxon>Methanobacteriota</taxon>
        <taxon>Stenosarchaea group</taxon>
        <taxon>Halobacteria</taxon>
        <taxon>Halobacteriales</taxon>
        <taxon>Haloarculaceae</taxon>
        <taxon>Halapricum</taxon>
    </lineage>
</organism>
<proteinExistence type="predicted"/>
<dbReference type="EMBL" id="CP064788">
    <property type="protein sequence ID" value="QSG08874.1"/>
    <property type="molecule type" value="Genomic_DNA"/>
</dbReference>
<name>A0A897N8P3_9EURY</name>
<accession>A0A897N8P3</accession>
<gene>
    <name evidence="1" type="ORF">HSR122_1481</name>
</gene>
<evidence type="ECO:0000313" key="1">
    <source>
        <dbReference type="EMBL" id="QSG08874.1"/>
    </source>
</evidence>
<keyword evidence="2" id="KW-1185">Reference proteome</keyword>